<evidence type="ECO:0000259" key="2">
    <source>
        <dbReference type="PROSITE" id="PS51186"/>
    </source>
</evidence>
<gene>
    <name evidence="3" type="ORF">LTR24_005960</name>
</gene>
<dbReference type="Proteomes" id="UP001345013">
    <property type="component" value="Unassembled WGS sequence"/>
</dbReference>
<name>A0ABR0K7H4_9EURO</name>
<dbReference type="PROSITE" id="PS51186">
    <property type="entry name" value="GNAT"/>
    <property type="match status" value="1"/>
</dbReference>
<dbReference type="Gene3D" id="3.40.630.30">
    <property type="match status" value="1"/>
</dbReference>
<proteinExistence type="predicted"/>
<dbReference type="PANTHER" id="PTHR42791:SF1">
    <property type="entry name" value="N-ACETYLTRANSFERASE DOMAIN-CONTAINING PROTEIN"/>
    <property type="match status" value="1"/>
</dbReference>
<dbReference type="CDD" id="cd04301">
    <property type="entry name" value="NAT_SF"/>
    <property type="match status" value="1"/>
</dbReference>
<feature type="region of interest" description="Disordered" evidence="1">
    <location>
        <begin position="111"/>
        <end position="135"/>
    </location>
</feature>
<dbReference type="SUPFAM" id="SSF55729">
    <property type="entry name" value="Acyl-CoA N-acyltransferases (Nat)"/>
    <property type="match status" value="1"/>
</dbReference>
<evidence type="ECO:0000313" key="3">
    <source>
        <dbReference type="EMBL" id="KAK5089691.1"/>
    </source>
</evidence>
<reference evidence="3 4" key="1">
    <citation type="submission" date="2023-08" db="EMBL/GenBank/DDBJ databases">
        <title>Black Yeasts Isolated from many extreme environments.</title>
        <authorList>
            <person name="Coleine C."/>
            <person name="Stajich J.E."/>
            <person name="Selbmann L."/>
        </authorList>
    </citation>
    <scope>NUCLEOTIDE SEQUENCE [LARGE SCALE GENOMIC DNA]</scope>
    <source>
        <strain evidence="3 4">CCFEE 5885</strain>
    </source>
</reference>
<protein>
    <recommendedName>
        <fullName evidence="2">N-acetyltransferase domain-containing protein</fullName>
    </recommendedName>
</protein>
<dbReference type="InterPro" id="IPR052523">
    <property type="entry name" value="Trichothecene_AcTrans"/>
</dbReference>
<dbReference type="InterPro" id="IPR016181">
    <property type="entry name" value="Acyl_CoA_acyltransferase"/>
</dbReference>
<comment type="caution">
    <text evidence="3">The sequence shown here is derived from an EMBL/GenBank/DDBJ whole genome shotgun (WGS) entry which is preliminary data.</text>
</comment>
<organism evidence="3 4">
    <name type="scientific">Lithohypha guttulata</name>
    <dbReference type="NCBI Taxonomy" id="1690604"/>
    <lineage>
        <taxon>Eukaryota</taxon>
        <taxon>Fungi</taxon>
        <taxon>Dikarya</taxon>
        <taxon>Ascomycota</taxon>
        <taxon>Pezizomycotina</taxon>
        <taxon>Eurotiomycetes</taxon>
        <taxon>Chaetothyriomycetidae</taxon>
        <taxon>Chaetothyriales</taxon>
        <taxon>Trichomeriaceae</taxon>
        <taxon>Lithohypha</taxon>
    </lineage>
</organism>
<dbReference type="Pfam" id="PF13673">
    <property type="entry name" value="Acetyltransf_10"/>
    <property type="match status" value="1"/>
</dbReference>
<feature type="domain" description="N-acetyltransferase" evidence="2">
    <location>
        <begin position="127"/>
        <end position="227"/>
    </location>
</feature>
<evidence type="ECO:0000256" key="1">
    <source>
        <dbReference type="SAM" id="MobiDB-lite"/>
    </source>
</evidence>
<dbReference type="InterPro" id="IPR000182">
    <property type="entry name" value="GNAT_dom"/>
</dbReference>
<sequence length="227" mass="25176">MSATQPTSIDHQQHESLNITLEPVTSPSDIPQLANINDRALEGDALKQWMALYTGRTEWDTTVEAVTGALSDPNYHVVKAAISNSEGGEKIVGFVHWMCGYIHLEGGYNSAQSNSKKDIERPETGAEDVKDPSSGFAETLAGESLRLEQASEKGEDEARARRLKRGEAKYVETRNHYIGAIRGKKHVFVRRIMVLPEFQGRGVGRRLMKVVTNDADRQGITGRREDV</sequence>
<dbReference type="PANTHER" id="PTHR42791">
    <property type="entry name" value="GNAT FAMILY ACETYLTRANSFERASE"/>
    <property type="match status" value="1"/>
</dbReference>
<feature type="compositionally biased region" description="Basic and acidic residues" evidence="1">
    <location>
        <begin position="115"/>
        <end position="131"/>
    </location>
</feature>
<dbReference type="EMBL" id="JAVRRG010000072">
    <property type="protein sequence ID" value="KAK5089691.1"/>
    <property type="molecule type" value="Genomic_DNA"/>
</dbReference>
<evidence type="ECO:0000313" key="4">
    <source>
        <dbReference type="Proteomes" id="UP001345013"/>
    </source>
</evidence>
<keyword evidence="4" id="KW-1185">Reference proteome</keyword>
<accession>A0ABR0K7H4</accession>